<accession>A0AA41FZC9</accession>
<dbReference type="InterPro" id="IPR002052">
    <property type="entry name" value="DNA_methylase_N6_adenine_CS"/>
</dbReference>
<reference evidence="4" key="1">
    <citation type="submission" date="2021-06" db="EMBL/GenBank/DDBJ databases">
        <title>New haloarchaea isolates fom saline soil.</title>
        <authorList>
            <person name="Duran-Viseras A."/>
            <person name="Sanchez-Porro C.S."/>
            <person name="Ventosa A."/>
        </authorList>
    </citation>
    <scope>NUCLEOTIDE SEQUENCE</scope>
    <source>
        <strain evidence="4">JCM 18369</strain>
    </source>
</reference>
<dbReference type="EMBL" id="JAHQXE010000002">
    <property type="protein sequence ID" value="MBV0901401.1"/>
    <property type="molecule type" value="Genomic_DNA"/>
</dbReference>
<dbReference type="GO" id="GO:0003677">
    <property type="term" value="F:DNA binding"/>
    <property type="evidence" value="ECO:0007669"/>
    <property type="project" value="InterPro"/>
</dbReference>
<dbReference type="PANTHER" id="PTHR42998">
    <property type="entry name" value="TYPE I RESTRICTION ENZYME HINDVIIP M PROTEIN-RELATED"/>
    <property type="match status" value="1"/>
</dbReference>
<feature type="domain" description="Type I restriction enzyme R protein N-terminal" evidence="3">
    <location>
        <begin position="30"/>
        <end position="133"/>
    </location>
</feature>
<dbReference type="PRINTS" id="PR00507">
    <property type="entry name" value="N12N6MTFRASE"/>
</dbReference>
<dbReference type="GO" id="GO:0009307">
    <property type="term" value="P:DNA restriction-modification system"/>
    <property type="evidence" value="ECO:0007669"/>
    <property type="project" value="UniProtKB-KW"/>
</dbReference>
<dbReference type="InterPro" id="IPR003356">
    <property type="entry name" value="DNA_methylase_A-5"/>
</dbReference>
<dbReference type="InterPro" id="IPR029063">
    <property type="entry name" value="SAM-dependent_MTases_sf"/>
</dbReference>
<gene>
    <name evidence="4" type="ORF">KTS37_06315</name>
</gene>
<dbReference type="PROSITE" id="PS00092">
    <property type="entry name" value="N6_MTASE"/>
    <property type="match status" value="1"/>
</dbReference>
<protein>
    <submittedName>
        <fullName evidence="4">N-6 DNA methylase</fullName>
    </submittedName>
</protein>
<evidence type="ECO:0000259" key="3">
    <source>
        <dbReference type="Pfam" id="PF13588"/>
    </source>
</evidence>
<keyword evidence="1" id="KW-0680">Restriction system</keyword>
<dbReference type="RefSeq" id="WP_162412615.1">
    <property type="nucleotide sequence ID" value="NZ_JAHQXE010000002.1"/>
</dbReference>
<dbReference type="GO" id="GO:0032259">
    <property type="term" value="P:methylation"/>
    <property type="evidence" value="ECO:0007669"/>
    <property type="project" value="UniProtKB-KW"/>
</dbReference>
<dbReference type="GO" id="GO:0008170">
    <property type="term" value="F:N-methyltransferase activity"/>
    <property type="evidence" value="ECO:0007669"/>
    <property type="project" value="InterPro"/>
</dbReference>
<keyword evidence="4" id="KW-0489">Methyltransferase</keyword>
<dbReference type="SUPFAM" id="SSF53335">
    <property type="entry name" value="S-adenosyl-L-methionine-dependent methyltransferases"/>
    <property type="match status" value="1"/>
</dbReference>
<sequence length="599" mass="67351">METIMSGSEVPDGYVRDYLTGKVVEDSETEEARQVLGKRLAEEYRYDNQSAGIDVTVSGLDEEIDIVLYEDEGNRTPQIVIVTSVGDRKDGEERIKSALENTPANLGVWFNGEDRICLHQSDAGIVEQIPDIPKSGETLDEIGVYKYEDLVPAPDLQNIFDVIYYHLYSNSDISRAERLGPEMIRLLFCKLHDEKTNEVCQFVARVDENSDDVAERIKKLFEEVKESYPDAFNSDERLVLDSDSIEYVVGELQRIGLTKTDRDAVGDAFEVFIGPSLRGDKGQFFTPQNLVDMTVEIIDPDPTDEVLDPACGSGRFLISSLEKMRQKVQTDGGEFQQDLSTFSAAEDETEKETIEEPTFTQTIDYSDESGPSSNIYGIDKDFDMAKISKAYMAIAGNGSSHIVCESSLDLPKSWSQQAKDILTQKGDLRKFDIILTNPPFGSNIPVKSKEVLEEYDLGYKWNYIKKRSQWEKTKQVLDGQAPQVLFIERCLDMLRPGGRMGIVLPDGILGNQTNGHIRQYMMENAHIVAVIDTPIETFLPSTSTKTSVVVLQKKGEGVEPPENVFMAIAEECGHDRRGNPIPEDDFPQIIEEYKEFQNQ</sequence>
<dbReference type="Gene3D" id="3.40.50.150">
    <property type="entry name" value="Vaccinia Virus protein VP39"/>
    <property type="match status" value="1"/>
</dbReference>
<dbReference type="Pfam" id="PF13588">
    <property type="entry name" value="HSDR_N_2"/>
    <property type="match status" value="1"/>
</dbReference>
<proteinExistence type="predicted"/>
<dbReference type="Proteomes" id="UP001166304">
    <property type="component" value="Unassembled WGS sequence"/>
</dbReference>
<dbReference type="PANTHER" id="PTHR42998:SF1">
    <property type="entry name" value="TYPE I RESTRICTION ENZYME HINDI METHYLASE SUBUNIT"/>
    <property type="match status" value="1"/>
</dbReference>
<keyword evidence="5" id="KW-1185">Reference proteome</keyword>
<evidence type="ECO:0000259" key="2">
    <source>
        <dbReference type="Pfam" id="PF02384"/>
    </source>
</evidence>
<comment type="caution">
    <text evidence="4">The sequence shown here is derived from an EMBL/GenBank/DDBJ whole genome shotgun (WGS) entry which is preliminary data.</text>
</comment>
<dbReference type="Pfam" id="PF02384">
    <property type="entry name" value="N6_Mtase"/>
    <property type="match status" value="1"/>
</dbReference>
<feature type="domain" description="DNA methylase adenine-specific" evidence="2">
    <location>
        <begin position="261"/>
        <end position="598"/>
    </location>
</feature>
<name>A0AA41FZC9_9EURY</name>
<evidence type="ECO:0000313" key="5">
    <source>
        <dbReference type="Proteomes" id="UP001166304"/>
    </source>
</evidence>
<dbReference type="AlphaFoldDB" id="A0AA41FZC9"/>
<evidence type="ECO:0000313" key="4">
    <source>
        <dbReference type="EMBL" id="MBV0901401.1"/>
    </source>
</evidence>
<keyword evidence="4" id="KW-0808">Transferase</keyword>
<dbReference type="InterPro" id="IPR052916">
    <property type="entry name" value="Type-I_RE_MTase_Subunit"/>
</dbReference>
<organism evidence="4 5">
    <name type="scientific">Haloarcula salina</name>
    <dbReference type="NCBI Taxonomy" id="1429914"/>
    <lineage>
        <taxon>Archaea</taxon>
        <taxon>Methanobacteriati</taxon>
        <taxon>Methanobacteriota</taxon>
        <taxon>Stenosarchaea group</taxon>
        <taxon>Halobacteria</taxon>
        <taxon>Halobacteriales</taxon>
        <taxon>Haloarculaceae</taxon>
        <taxon>Haloarcula</taxon>
    </lineage>
</organism>
<evidence type="ECO:0000256" key="1">
    <source>
        <dbReference type="ARBA" id="ARBA00022747"/>
    </source>
</evidence>
<dbReference type="InterPro" id="IPR029464">
    <property type="entry name" value="HSDR_N"/>
</dbReference>